<dbReference type="GO" id="GO:0046933">
    <property type="term" value="F:proton-transporting ATP synthase activity, rotational mechanism"/>
    <property type="evidence" value="ECO:0007669"/>
    <property type="project" value="UniProtKB-UniRule"/>
</dbReference>
<organism evidence="14 15">
    <name type="scientific">Sphingomonas guangdongensis</name>
    <dbReference type="NCBI Taxonomy" id="1141890"/>
    <lineage>
        <taxon>Bacteria</taxon>
        <taxon>Pseudomonadati</taxon>
        <taxon>Pseudomonadota</taxon>
        <taxon>Alphaproteobacteria</taxon>
        <taxon>Sphingomonadales</taxon>
        <taxon>Sphingomonadaceae</taxon>
        <taxon>Sphingomonas</taxon>
    </lineage>
</organism>
<evidence type="ECO:0000256" key="5">
    <source>
        <dbReference type="ARBA" id="ARBA00022475"/>
    </source>
</evidence>
<dbReference type="PIRSF" id="PIRSF039089">
    <property type="entry name" value="ATP_synthase_gamma"/>
    <property type="match status" value="1"/>
</dbReference>
<evidence type="ECO:0000256" key="10">
    <source>
        <dbReference type="ARBA" id="ARBA00023196"/>
    </source>
</evidence>
<dbReference type="SUPFAM" id="SSF52943">
    <property type="entry name" value="ATP synthase (F1-ATPase), gamma subunit"/>
    <property type="match status" value="1"/>
</dbReference>
<dbReference type="NCBIfam" id="NF004146">
    <property type="entry name" value="PRK05621.1-4"/>
    <property type="match status" value="1"/>
</dbReference>
<evidence type="ECO:0000313" key="14">
    <source>
        <dbReference type="EMBL" id="SOB78601.1"/>
    </source>
</evidence>
<sequence>MASLKALKLRIGSVKSTQKITKAMKMVAAAKLRRAQEAAEAGRPYAQTLERVVASLAGKVQIGEGSSPLLAGTGKQDVHLFVVATSDRGLAGAFNTNIARLARRRADELIAQGKTVKFYTIGRKGRAALARIYRDRMAHGIEPGDLGKLTFADARGYADDLIRRYLNGEFDVAHLFFSTFKSVLAQEPTEQQIIPVQVKVSATPSADSGMAAVEYEPDEESILAELLPRNIAIQLFRAMRENAASEQGSKMTAMDNATRNAGDLINRLTIEYNRTRQAAITTELVEIISGAEAL</sequence>
<evidence type="ECO:0000256" key="8">
    <source>
        <dbReference type="ARBA" id="ARBA00023065"/>
    </source>
</evidence>
<evidence type="ECO:0000256" key="3">
    <source>
        <dbReference type="ARBA" id="ARBA00007681"/>
    </source>
</evidence>
<dbReference type="InterPro" id="IPR000131">
    <property type="entry name" value="ATP_synth_F1_gsu"/>
</dbReference>
<comment type="function">
    <text evidence="1 13">Produces ATP from ADP in the presence of a proton gradient across the membrane. The gamma chain is believed to be important in regulating ATPase activity and the flow of protons through the CF(0) complex.</text>
</comment>
<keyword evidence="7 13" id="KW-0375">Hydrogen ion transport</keyword>
<evidence type="ECO:0000256" key="13">
    <source>
        <dbReference type="HAMAP-Rule" id="MF_00815"/>
    </source>
</evidence>
<dbReference type="Gene3D" id="1.10.287.80">
    <property type="entry name" value="ATP synthase, gamma subunit, helix hairpin domain"/>
    <property type="match status" value="1"/>
</dbReference>
<comment type="similarity">
    <text evidence="3 13">Belongs to the ATPase gamma chain family.</text>
</comment>
<dbReference type="GO" id="GO:0009579">
    <property type="term" value="C:thylakoid"/>
    <property type="evidence" value="ECO:0007669"/>
    <property type="project" value="UniProtKB-SubCell"/>
</dbReference>
<dbReference type="PANTHER" id="PTHR11693:SF22">
    <property type="entry name" value="ATP SYNTHASE SUBUNIT GAMMA, MITOCHONDRIAL"/>
    <property type="match status" value="1"/>
</dbReference>
<keyword evidence="6" id="KW-0997">Cell inner membrane</keyword>
<dbReference type="Proteomes" id="UP000219494">
    <property type="component" value="Unassembled WGS sequence"/>
</dbReference>
<gene>
    <name evidence="13" type="primary">atpG</name>
    <name evidence="14" type="ORF">SAMN06297144_0107</name>
</gene>
<dbReference type="Gene3D" id="3.40.1380.10">
    <property type="match status" value="1"/>
</dbReference>
<comment type="subcellular location">
    <subcellularLocation>
        <location evidence="13">Cell membrane</location>
        <topology evidence="13">Peripheral membrane protein</topology>
    </subcellularLocation>
    <subcellularLocation>
        <location evidence="2">Membrane</location>
        <topology evidence="2">Peripheral membrane protein</topology>
    </subcellularLocation>
    <subcellularLocation>
        <location evidence="12">Thylakoid</location>
    </subcellularLocation>
</comment>
<evidence type="ECO:0000313" key="15">
    <source>
        <dbReference type="Proteomes" id="UP000219494"/>
    </source>
</evidence>
<keyword evidence="5 13" id="KW-1003">Cell membrane</keyword>
<keyword evidence="4 13" id="KW-0813">Transport</keyword>
<protein>
    <recommendedName>
        <fullName evidence="13">ATP synthase gamma chain</fullName>
    </recommendedName>
    <alternativeName>
        <fullName evidence="13">ATP synthase F1 sector gamma subunit</fullName>
    </alternativeName>
    <alternativeName>
        <fullName evidence="13">F-ATPase gamma subunit</fullName>
    </alternativeName>
</protein>
<dbReference type="InterPro" id="IPR023632">
    <property type="entry name" value="ATP_synth_F1_gsu_CS"/>
</dbReference>
<evidence type="ECO:0000256" key="2">
    <source>
        <dbReference type="ARBA" id="ARBA00004170"/>
    </source>
</evidence>
<keyword evidence="8 13" id="KW-0406">Ion transport</keyword>
<name>A0A285Q9U1_9SPHN</name>
<evidence type="ECO:0000256" key="11">
    <source>
        <dbReference type="ARBA" id="ARBA00023310"/>
    </source>
</evidence>
<accession>A0A285Q9U1</accession>
<keyword evidence="15" id="KW-1185">Reference proteome</keyword>
<keyword evidence="9 13" id="KW-0472">Membrane</keyword>
<evidence type="ECO:0000256" key="9">
    <source>
        <dbReference type="ARBA" id="ARBA00023136"/>
    </source>
</evidence>
<dbReference type="NCBIfam" id="TIGR01146">
    <property type="entry name" value="ATPsyn_F1gamma"/>
    <property type="match status" value="1"/>
</dbReference>
<dbReference type="EMBL" id="OBMI01000001">
    <property type="protein sequence ID" value="SOB78601.1"/>
    <property type="molecule type" value="Genomic_DNA"/>
</dbReference>
<dbReference type="InterPro" id="IPR035968">
    <property type="entry name" value="ATP_synth_F1_ATPase_gsu"/>
</dbReference>
<evidence type="ECO:0000256" key="1">
    <source>
        <dbReference type="ARBA" id="ARBA00003456"/>
    </source>
</evidence>
<evidence type="ECO:0000256" key="4">
    <source>
        <dbReference type="ARBA" id="ARBA00022448"/>
    </source>
</evidence>
<dbReference type="GO" id="GO:0042777">
    <property type="term" value="P:proton motive force-driven plasma membrane ATP synthesis"/>
    <property type="evidence" value="ECO:0007669"/>
    <property type="project" value="UniProtKB-UniRule"/>
</dbReference>
<evidence type="ECO:0000256" key="12">
    <source>
        <dbReference type="ARBA" id="ARBA00060385"/>
    </source>
</evidence>
<dbReference type="HAMAP" id="MF_00815">
    <property type="entry name" value="ATP_synth_gamma_bact"/>
    <property type="match status" value="1"/>
</dbReference>
<keyword evidence="10 13" id="KW-0139">CF(1)</keyword>
<dbReference type="OrthoDB" id="9812769at2"/>
<evidence type="ECO:0000256" key="7">
    <source>
        <dbReference type="ARBA" id="ARBA00022781"/>
    </source>
</evidence>
<dbReference type="FunFam" id="1.10.287.80:FF:000001">
    <property type="entry name" value="ATP synthase gamma chain"/>
    <property type="match status" value="1"/>
</dbReference>
<comment type="subunit">
    <text evidence="13">F-type ATPases have 2 components, CF(1) - the catalytic core - and CF(0) - the membrane proton channel. CF(1) has five subunits: alpha(3), beta(3), gamma(1), delta(1), epsilon(1). CF(0) has three main subunits: a, b and c.</text>
</comment>
<dbReference type="CDD" id="cd12151">
    <property type="entry name" value="F1-ATPase_gamma"/>
    <property type="match status" value="1"/>
</dbReference>
<dbReference type="AlphaFoldDB" id="A0A285Q9U1"/>
<dbReference type="Pfam" id="PF00231">
    <property type="entry name" value="ATP-synt"/>
    <property type="match status" value="1"/>
</dbReference>
<dbReference type="PRINTS" id="PR00126">
    <property type="entry name" value="ATPASEGAMMA"/>
</dbReference>
<keyword evidence="11 13" id="KW-0066">ATP synthesis</keyword>
<dbReference type="PROSITE" id="PS00153">
    <property type="entry name" value="ATPASE_GAMMA"/>
    <property type="match status" value="1"/>
</dbReference>
<dbReference type="GO" id="GO:0005886">
    <property type="term" value="C:plasma membrane"/>
    <property type="evidence" value="ECO:0007669"/>
    <property type="project" value="UniProtKB-SubCell"/>
</dbReference>
<evidence type="ECO:0000256" key="6">
    <source>
        <dbReference type="ARBA" id="ARBA00022519"/>
    </source>
</evidence>
<reference evidence="14 15" key="1">
    <citation type="submission" date="2017-07" db="EMBL/GenBank/DDBJ databases">
        <authorList>
            <person name="Sun Z.S."/>
            <person name="Albrecht U."/>
            <person name="Echele G."/>
            <person name="Lee C.C."/>
        </authorList>
    </citation>
    <scope>NUCLEOTIDE SEQUENCE [LARGE SCALE GENOMIC DNA]</scope>
    <source>
        <strain evidence="14 15">CGMCC 1.12672</strain>
    </source>
</reference>
<dbReference type="FunFam" id="1.10.287.80:FF:000003">
    <property type="entry name" value="ATP synthase gamma chain, chloroplastic"/>
    <property type="match status" value="1"/>
</dbReference>
<dbReference type="GO" id="GO:0005524">
    <property type="term" value="F:ATP binding"/>
    <property type="evidence" value="ECO:0007669"/>
    <property type="project" value="UniProtKB-UniRule"/>
</dbReference>
<proteinExistence type="inferred from homology"/>
<dbReference type="GO" id="GO:0045259">
    <property type="term" value="C:proton-transporting ATP synthase complex"/>
    <property type="evidence" value="ECO:0007669"/>
    <property type="project" value="UniProtKB-KW"/>
</dbReference>
<dbReference type="RefSeq" id="WP_097062101.1">
    <property type="nucleotide sequence ID" value="NZ_OBMI01000001.1"/>
</dbReference>
<dbReference type="PANTHER" id="PTHR11693">
    <property type="entry name" value="ATP SYNTHASE GAMMA CHAIN"/>
    <property type="match status" value="1"/>
</dbReference>